<keyword evidence="2" id="KW-1185">Reference proteome</keyword>
<dbReference type="EMBL" id="NGKA01000033">
    <property type="protein sequence ID" value="RSU08866.1"/>
    <property type="molecule type" value="Genomic_DNA"/>
</dbReference>
<organism evidence="1 2">
    <name type="scientific">Vagococcus elongatus</name>
    <dbReference type="NCBI Taxonomy" id="180344"/>
    <lineage>
        <taxon>Bacteria</taxon>
        <taxon>Bacillati</taxon>
        <taxon>Bacillota</taxon>
        <taxon>Bacilli</taxon>
        <taxon>Lactobacillales</taxon>
        <taxon>Enterococcaceae</taxon>
        <taxon>Vagococcus</taxon>
    </lineage>
</organism>
<dbReference type="Proteomes" id="UP000287605">
    <property type="component" value="Unassembled WGS sequence"/>
</dbReference>
<reference evidence="1 2" key="1">
    <citation type="submission" date="2017-05" db="EMBL/GenBank/DDBJ databases">
        <title>Vagococcus spp. assemblies.</title>
        <authorList>
            <person name="Gulvik C.A."/>
        </authorList>
    </citation>
    <scope>NUCLEOTIDE SEQUENCE [LARGE SCALE GENOMIC DNA]</scope>
    <source>
        <strain evidence="1 2">CCUG 51432</strain>
    </source>
</reference>
<dbReference type="AlphaFoldDB" id="A0A430ALA5"/>
<sequence length="70" mass="8122">MKNNDEGPTKQSLLLFLGPLLSAVDDFNKKQLAMDIEMQDYKAIDEEHDYLLTTINRLVSLANEFKEIYE</sequence>
<evidence type="ECO:0000313" key="2">
    <source>
        <dbReference type="Proteomes" id="UP000287605"/>
    </source>
</evidence>
<name>A0A430ALA5_9ENTE</name>
<evidence type="ECO:0000313" key="1">
    <source>
        <dbReference type="EMBL" id="RSU08866.1"/>
    </source>
</evidence>
<comment type="caution">
    <text evidence="1">The sequence shown here is derived from an EMBL/GenBank/DDBJ whole genome shotgun (WGS) entry which is preliminary data.</text>
</comment>
<protein>
    <submittedName>
        <fullName evidence="1">Uncharacterized protein</fullName>
    </submittedName>
</protein>
<accession>A0A430ALA5</accession>
<proteinExistence type="predicted"/>
<dbReference type="RefSeq" id="WP_126810137.1">
    <property type="nucleotide sequence ID" value="NZ_NGKA01000033.1"/>
</dbReference>
<gene>
    <name evidence="1" type="ORF">CBF29_12985</name>
</gene>